<gene>
    <name evidence="3" type="ORF">ESB13_06385</name>
</gene>
<name>A0A4Q1DAY1_9BACT</name>
<dbReference type="InterPro" id="IPR002624">
    <property type="entry name" value="DCK/DGK"/>
</dbReference>
<dbReference type="InterPro" id="IPR050566">
    <property type="entry name" value="Deoxyribonucleoside_kinase"/>
</dbReference>
<dbReference type="EMBL" id="SDHZ01000001">
    <property type="protein sequence ID" value="RXK86430.1"/>
    <property type="molecule type" value="Genomic_DNA"/>
</dbReference>
<keyword evidence="3" id="KW-0808">Transferase</keyword>
<keyword evidence="3" id="KW-0418">Kinase</keyword>
<dbReference type="OrthoDB" id="9776634at2"/>
<sequence>MKYHFITIEGSIGAGKTTLAHLLAKKLNTRLILEEFADNPFLPKFYENPKQYAFPLELFFMAERFKQQKELLHTNDLFQHVTVSDYLFTKCLLFAKMNLPEEEFRLYQKLFDIMYQQLTFPDILIYLHSPVTRLQANIRKRNRSYEQQIPDEYLFNIQETYTNYIRQHNIKTIIIDASNADFLGNEAHLQVVLDALEKDYDTGQHFFTLP</sequence>
<dbReference type="RefSeq" id="WP_129002180.1">
    <property type="nucleotide sequence ID" value="NZ_SDHZ01000001.1"/>
</dbReference>
<dbReference type="GO" id="GO:0005737">
    <property type="term" value="C:cytoplasm"/>
    <property type="evidence" value="ECO:0007669"/>
    <property type="project" value="TreeGrafter"/>
</dbReference>
<evidence type="ECO:0000256" key="1">
    <source>
        <dbReference type="PIRSR" id="PIRSR000705-3"/>
    </source>
</evidence>
<feature type="binding site" evidence="1">
    <location>
        <begin position="10"/>
        <end position="18"/>
    </location>
    <ligand>
        <name>ATP</name>
        <dbReference type="ChEBI" id="CHEBI:30616"/>
    </ligand>
</feature>
<keyword evidence="1" id="KW-0547">Nucleotide-binding</keyword>
<proteinExistence type="predicted"/>
<keyword evidence="1" id="KW-0067">ATP-binding</keyword>
<dbReference type="PANTHER" id="PTHR10513">
    <property type="entry name" value="DEOXYNUCLEOSIDE KINASE"/>
    <property type="match status" value="1"/>
</dbReference>
<comment type="caution">
    <text evidence="3">The sequence shown here is derived from an EMBL/GenBank/DDBJ whole genome shotgun (WGS) entry which is preliminary data.</text>
</comment>
<dbReference type="GO" id="GO:0005524">
    <property type="term" value="F:ATP binding"/>
    <property type="evidence" value="ECO:0007669"/>
    <property type="project" value="UniProtKB-KW"/>
</dbReference>
<protein>
    <submittedName>
        <fullName evidence="3">Deoxynucleoside kinase</fullName>
    </submittedName>
</protein>
<feature type="domain" description="Deoxynucleoside kinase" evidence="2">
    <location>
        <begin position="6"/>
        <end position="196"/>
    </location>
</feature>
<dbReference type="InterPro" id="IPR031314">
    <property type="entry name" value="DNK_dom"/>
</dbReference>
<dbReference type="Gene3D" id="3.40.50.300">
    <property type="entry name" value="P-loop containing nucleotide triphosphate hydrolases"/>
    <property type="match status" value="1"/>
</dbReference>
<dbReference type="CDD" id="cd01673">
    <property type="entry name" value="dNK"/>
    <property type="match status" value="1"/>
</dbReference>
<dbReference type="Proteomes" id="UP000290545">
    <property type="component" value="Unassembled WGS sequence"/>
</dbReference>
<accession>A0A4Q1DAY1</accession>
<evidence type="ECO:0000259" key="2">
    <source>
        <dbReference type="Pfam" id="PF01712"/>
    </source>
</evidence>
<dbReference type="PANTHER" id="PTHR10513:SF46">
    <property type="entry name" value="DEOXYGUANOSINE KINASE"/>
    <property type="match status" value="1"/>
</dbReference>
<evidence type="ECO:0000313" key="4">
    <source>
        <dbReference type="Proteomes" id="UP000290545"/>
    </source>
</evidence>
<dbReference type="SUPFAM" id="SSF52540">
    <property type="entry name" value="P-loop containing nucleoside triphosphate hydrolases"/>
    <property type="match status" value="1"/>
</dbReference>
<dbReference type="AlphaFoldDB" id="A0A4Q1DAY1"/>
<keyword evidence="4" id="KW-1185">Reference proteome</keyword>
<dbReference type="GO" id="GO:0019136">
    <property type="term" value="F:deoxynucleoside kinase activity"/>
    <property type="evidence" value="ECO:0007669"/>
    <property type="project" value="InterPro"/>
</dbReference>
<dbReference type="Pfam" id="PF01712">
    <property type="entry name" value="dNK"/>
    <property type="match status" value="1"/>
</dbReference>
<evidence type="ECO:0000313" key="3">
    <source>
        <dbReference type="EMBL" id="RXK86430.1"/>
    </source>
</evidence>
<dbReference type="PIRSF" id="PIRSF000705">
    <property type="entry name" value="DNK"/>
    <property type="match status" value="1"/>
</dbReference>
<dbReference type="InterPro" id="IPR027417">
    <property type="entry name" value="P-loop_NTPase"/>
</dbReference>
<reference evidence="3 4" key="1">
    <citation type="submission" date="2019-01" db="EMBL/GenBank/DDBJ databases">
        <title>Filimonas sp. strain TTM-71.</title>
        <authorList>
            <person name="Chen W.-M."/>
        </authorList>
    </citation>
    <scope>NUCLEOTIDE SEQUENCE [LARGE SCALE GENOMIC DNA]</scope>
    <source>
        <strain evidence="3 4">TTM-71</strain>
    </source>
</reference>
<organism evidence="3 4">
    <name type="scientific">Filimonas effusa</name>
    <dbReference type="NCBI Taxonomy" id="2508721"/>
    <lineage>
        <taxon>Bacteria</taxon>
        <taxon>Pseudomonadati</taxon>
        <taxon>Bacteroidota</taxon>
        <taxon>Chitinophagia</taxon>
        <taxon>Chitinophagales</taxon>
        <taxon>Chitinophagaceae</taxon>
        <taxon>Filimonas</taxon>
    </lineage>
</organism>